<evidence type="ECO:0000256" key="4">
    <source>
        <dbReference type="ARBA" id="ARBA00022801"/>
    </source>
</evidence>
<dbReference type="InterPro" id="IPR015655">
    <property type="entry name" value="PP2C"/>
</dbReference>
<dbReference type="PROSITE" id="PS51746">
    <property type="entry name" value="PPM_2"/>
    <property type="match status" value="1"/>
</dbReference>
<dbReference type="PANTHER" id="PTHR13832:SF860">
    <property type="entry name" value="PROTEIN PHOSPHATASE PHPP"/>
    <property type="match status" value="1"/>
</dbReference>
<keyword evidence="4" id="KW-0378">Hydrolase</keyword>
<comment type="catalytic activity">
    <reaction evidence="8">
        <text>O-phospho-L-threonyl-[protein] + H2O = L-threonyl-[protein] + phosphate</text>
        <dbReference type="Rhea" id="RHEA:47004"/>
        <dbReference type="Rhea" id="RHEA-COMP:11060"/>
        <dbReference type="Rhea" id="RHEA-COMP:11605"/>
        <dbReference type="ChEBI" id="CHEBI:15377"/>
        <dbReference type="ChEBI" id="CHEBI:30013"/>
        <dbReference type="ChEBI" id="CHEBI:43474"/>
        <dbReference type="ChEBI" id="CHEBI:61977"/>
        <dbReference type="EC" id="3.1.3.16"/>
    </reaction>
</comment>
<evidence type="ECO:0000256" key="2">
    <source>
        <dbReference type="ARBA" id="ARBA00013081"/>
    </source>
</evidence>
<feature type="domain" description="PPM-type phosphatase" evidence="9">
    <location>
        <begin position="13"/>
        <end position="252"/>
    </location>
</feature>
<dbReference type="Proteomes" id="UP000196503">
    <property type="component" value="Unassembled WGS sequence"/>
</dbReference>
<name>A0A200I1D0_9ENTE</name>
<dbReference type="GO" id="GO:0004722">
    <property type="term" value="F:protein serine/threonine phosphatase activity"/>
    <property type="evidence" value="ECO:0007669"/>
    <property type="project" value="UniProtKB-EC"/>
</dbReference>
<gene>
    <name evidence="10" type="ORF">A5869_001623</name>
</gene>
<reference evidence="10 11" key="1">
    <citation type="submission" date="2017-05" db="EMBL/GenBank/DDBJ databases">
        <title>The Genome Sequence of Enterococcus faecium 2D5_DIV0622.</title>
        <authorList>
            <consortium name="The Broad Institute Genomics Platform"/>
            <consortium name="The Broad Institute Genomic Center for Infectious Diseases"/>
            <person name="Earl A."/>
            <person name="Manson A."/>
            <person name="Schwartman J."/>
            <person name="Gilmore M."/>
            <person name="Abouelleil A."/>
            <person name="Cao P."/>
            <person name="Chapman S."/>
            <person name="Cusick C."/>
            <person name="Shea T."/>
            <person name="Young S."/>
            <person name="Neafsey D."/>
            <person name="Nusbaum C."/>
            <person name="Birren B."/>
        </authorList>
    </citation>
    <scope>NUCLEOTIDE SEQUENCE [LARGE SCALE GENOMIC DNA]</scope>
    <source>
        <strain evidence="10 11">2D5_DIV0622</strain>
    </source>
</reference>
<comment type="cofactor">
    <cofactor evidence="1">
        <name>Mn(2+)</name>
        <dbReference type="ChEBI" id="CHEBI:29035"/>
    </cofactor>
</comment>
<evidence type="ECO:0000256" key="7">
    <source>
        <dbReference type="ARBA" id="ARBA00047761"/>
    </source>
</evidence>
<dbReference type="SUPFAM" id="SSF81606">
    <property type="entry name" value="PP2C-like"/>
    <property type="match status" value="1"/>
</dbReference>
<evidence type="ECO:0000256" key="5">
    <source>
        <dbReference type="ARBA" id="ARBA00022912"/>
    </source>
</evidence>
<dbReference type="Gene3D" id="3.60.40.10">
    <property type="entry name" value="PPM-type phosphatase domain"/>
    <property type="match status" value="1"/>
</dbReference>
<dbReference type="EMBL" id="NIBL01000002">
    <property type="protein sequence ID" value="OUZ18141.1"/>
    <property type="molecule type" value="Genomic_DNA"/>
</dbReference>
<evidence type="ECO:0000256" key="8">
    <source>
        <dbReference type="ARBA" id="ARBA00048336"/>
    </source>
</evidence>
<dbReference type="Pfam" id="PF13672">
    <property type="entry name" value="PP2C_2"/>
    <property type="match status" value="1"/>
</dbReference>
<evidence type="ECO:0000259" key="9">
    <source>
        <dbReference type="PROSITE" id="PS51746"/>
    </source>
</evidence>
<dbReference type="InterPro" id="IPR001932">
    <property type="entry name" value="PPM-type_phosphatase-like_dom"/>
</dbReference>
<evidence type="ECO:0000256" key="1">
    <source>
        <dbReference type="ARBA" id="ARBA00001936"/>
    </source>
</evidence>
<comment type="caution">
    <text evidence="10">The sequence shown here is derived from an EMBL/GenBank/DDBJ whole genome shotgun (WGS) entry which is preliminary data.</text>
</comment>
<evidence type="ECO:0000313" key="11">
    <source>
        <dbReference type="Proteomes" id="UP000196503"/>
    </source>
</evidence>
<keyword evidence="3" id="KW-0479">Metal-binding</keyword>
<evidence type="ECO:0000256" key="6">
    <source>
        <dbReference type="ARBA" id="ARBA00023211"/>
    </source>
</evidence>
<dbReference type="PANTHER" id="PTHR13832">
    <property type="entry name" value="PROTEIN PHOSPHATASE 2C"/>
    <property type="match status" value="1"/>
</dbReference>
<evidence type="ECO:0000313" key="10">
    <source>
        <dbReference type="EMBL" id="OUZ18141.1"/>
    </source>
</evidence>
<accession>A0A200I1D0</accession>
<dbReference type="SMART" id="SM00331">
    <property type="entry name" value="PP2C_SIG"/>
    <property type="match status" value="1"/>
</dbReference>
<proteinExistence type="predicted"/>
<dbReference type="GO" id="GO:0046872">
    <property type="term" value="F:metal ion binding"/>
    <property type="evidence" value="ECO:0007669"/>
    <property type="project" value="UniProtKB-KW"/>
</dbReference>
<comment type="catalytic activity">
    <reaction evidence="7">
        <text>O-phospho-L-seryl-[protein] + H2O = L-seryl-[protein] + phosphate</text>
        <dbReference type="Rhea" id="RHEA:20629"/>
        <dbReference type="Rhea" id="RHEA-COMP:9863"/>
        <dbReference type="Rhea" id="RHEA-COMP:11604"/>
        <dbReference type="ChEBI" id="CHEBI:15377"/>
        <dbReference type="ChEBI" id="CHEBI:29999"/>
        <dbReference type="ChEBI" id="CHEBI:43474"/>
        <dbReference type="ChEBI" id="CHEBI:83421"/>
        <dbReference type="EC" id="3.1.3.16"/>
    </reaction>
</comment>
<dbReference type="InterPro" id="IPR036457">
    <property type="entry name" value="PPM-type-like_dom_sf"/>
</dbReference>
<dbReference type="EC" id="3.1.3.16" evidence="2"/>
<dbReference type="FunFam" id="3.60.40.10:FF:000002">
    <property type="entry name" value="Serine/threonine phosphatase stp"/>
    <property type="match status" value="1"/>
</dbReference>
<organism evidence="10 11">
    <name type="scientific">Enterococcus cecorum</name>
    <dbReference type="NCBI Taxonomy" id="44008"/>
    <lineage>
        <taxon>Bacteria</taxon>
        <taxon>Bacillati</taxon>
        <taxon>Bacillota</taxon>
        <taxon>Bacilli</taxon>
        <taxon>Lactobacillales</taxon>
        <taxon>Enterococcaceae</taxon>
        <taxon>Enterococcus</taxon>
    </lineage>
</organism>
<keyword evidence="5" id="KW-0904">Protein phosphatase</keyword>
<dbReference type="AlphaFoldDB" id="A0A200I1D0"/>
<dbReference type="CDD" id="cd00143">
    <property type="entry name" value="PP2Cc"/>
    <property type="match status" value="1"/>
</dbReference>
<sequence>MTSDDIKEVRAMEIRFLSDVGKKRNTNQDYADVYYNQANYPLAILADGMGGHQAGDVASKKAVEELGAAWQASEITDPEKCAQWLIQQIQIENQAIFEMGAGAVELAGMGTTIVAVAIFEDQFTIAHVGDSRIYLLRSGKLQQLTEDHSLVNELVKSGEITQEQAANHPRKNVLLRSVGMPGVVEVDVASFYLQSRDYLVLCSDGLTNMVSDAEIANTILFAENLEEALQSLVQKANDAGGLDNITAVVISLGGERDAD</sequence>
<protein>
    <recommendedName>
        <fullName evidence="2">protein-serine/threonine phosphatase</fullName>
        <ecNumber evidence="2">3.1.3.16</ecNumber>
    </recommendedName>
</protein>
<keyword evidence="6" id="KW-0464">Manganese</keyword>
<evidence type="ECO:0000256" key="3">
    <source>
        <dbReference type="ARBA" id="ARBA00022723"/>
    </source>
</evidence>
<dbReference type="SMART" id="SM00332">
    <property type="entry name" value="PP2Cc"/>
    <property type="match status" value="1"/>
</dbReference>
<dbReference type="NCBIfam" id="NF033484">
    <property type="entry name" value="Stp1_PP2C_phos"/>
    <property type="match status" value="1"/>
</dbReference>